<dbReference type="Proteomes" id="UP000015347">
    <property type="component" value="Unassembled WGS sequence"/>
</dbReference>
<evidence type="ECO:0000313" key="1">
    <source>
        <dbReference type="EMBL" id="EPX85462.1"/>
    </source>
</evidence>
<reference evidence="2" key="1">
    <citation type="journal article" date="2014" name="Stand. Genomic Sci.">
        <title>Genome sequence of the exopolysaccharide-producing Salipiger mucosus type strain (DSM 16094(T)), a moderately halophilic member of the Roseobacter clade.</title>
        <authorList>
            <person name="Riedel T."/>
            <person name="Spring S."/>
            <person name="Fiebig A."/>
            <person name="Petersen J."/>
            <person name="Kyrpides N.C."/>
            <person name="Goker M."/>
            <person name="Klenk H.P."/>
        </authorList>
    </citation>
    <scope>NUCLEOTIDE SEQUENCE [LARGE SCALE GENOMIC DNA]</scope>
    <source>
        <strain evidence="2">DSM 16094</strain>
    </source>
</reference>
<dbReference type="RefSeq" id="WP_020041391.1">
    <property type="nucleotide sequence ID" value="NZ_KE557273.1"/>
</dbReference>
<organism evidence="1 2">
    <name type="scientific">Salipiger mucosus DSM 16094</name>
    <dbReference type="NCBI Taxonomy" id="1123237"/>
    <lineage>
        <taxon>Bacteria</taxon>
        <taxon>Pseudomonadati</taxon>
        <taxon>Pseudomonadota</taxon>
        <taxon>Alphaproteobacteria</taxon>
        <taxon>Rhodobacterales</taxon>
        <taxon>Roseobacteraceae</taxon>
        <taxon>Salipiger</taxon>
    </lineage>
</organism>
<name>S9R0Q2_9RHOB</name>
<sequence length="143" mass="15174">MTDPRLTALIDTLLPGDGGDWPSAGALGLGPRMAEMAALAPGGSEALEGVLAGLPEGFAEAAPEEREAALTALEEADPARFGKVVTAGYNAYYTTPAVRDVIERLTGYENRPPQPKGYELPPFDERLLETVRARGPIWRAAPE</sequence>
<proteinExistence type="predicted"/>
<evidence type="ECO:0008006" key="3">
    <source>
        <dbReference type="Google" id="ProtNLM"/>
    </source>
</evidence>
<evidence type="ECO:0000313" key="2">
    <source>
        <dbReference type="Proteomes" id="UP000015347"/>
    </source>
</evidence>
<dbReference type="HOGENOM" id="CLU_1851368_0_0_5"/>
<dbReference type="eggNOG" id="ENOG5032P1R">
    <property type="taxonomic scope" value="Bacteria"/>
</dbReference>
<dbReference type="EMBL" id="APVH01000009">
    <property type="protein sequence ID" value="EPX85462.1"/>
    <property type="molecule type" value="Genomic_DNA"/>
</dbReference>
<gene>
    <name evidence="1" type="ORF">Salmuc_02844</name>
</gene>
<keyword evidence="2" id="KW-1185">Reference proteome</keyword>
<dbReference type="AlphaFoldDB" id="S9R0Q2"/>
<comment type="caution">
    <text evidence="1">The sequence shown here is derived from an EMBL/GenBank/DDBJ whole genome shotgun (WGS) entry which is preliminary data.</text>
</comment>
<accession>S9R0Q2</accession>
<protein>
    <recommendedName>
        <fullName evidence="3">Gluconate 2-dehydrogenase subunit 3 family protein</fullName>
    </recommendedName>
</protein>
<dbReference type="STRING" id="1123237.Salmuc_02844"/>